<comment type="caution">
    <text evidence="5">The sequence shown here is derived from an EMBL/GenBank/DDBJ whole genome shotgun (WGS) entry which is preliminary data.</text>
</comment>
<accession>A0A0B8Q4T3</accession>
<dbReference type="Proteomes" id="UP000031666">
    <property type="component" value="Unassembled WGS sequence"/>
</dbReference>
<dbReference type="AlphaFoldDB" id="A0A0B8Q4T3"/>
<dbReference type="Gene3D" id="1.10.10.10">
    <property type="entry name" value="Winged helix-like DNA-binding domain superfamily/Winged helix DNA-binding domain"/>
    <property type="match status" value="1"/>
</dbReference>
<dbReference type="STRING" id="1481914.JCM19241_968"/>
<dbReference type="SUPFAM" id="SSF64288">
    <property type="entry name" value="Chorismate lyase-like"/>
    <property type="match status" value="1"/>
</dbReference>
<dbReference type="CDD" id="cd07377">
    <property type="entry name" value="WHTH_GntR"/>
    <property type="match status" value="1"/>
</dbReference>
<dbReference type="InterPro" id="IPR050679">
    <property type="entry name" value="Bact_HTH_transcr_reg"/>
</dbReference>
<dbReference type="InterPro" id="IPR028978">
    <property type="entry name" value="Chorismate_lyase_/UTRA_dom_sf"/>
</dbReference>
<dbReference type="Gene3D" id="3.40.1410.10">
    <property type="entry name" value="Chorismate lyase-like"/>
    <property type="match status" value="1"/>
</dbReference>
<dbReference type="GO" id="GO:0003677">
    <property type="term" value="F:DNA binding"/>
    <property type="evidence" value="ECO:0007669"/>
    <property type="project" value="UniProtKB-KW"/>
</dbReference>
<evidence type="ECO:0000313" key="6">
    <source>
        <dbReference type="Proteomes" id="UP000031666"/>
    </source>
</evidence>
<name>A0A0B8Q4T3_9VIBR</name>
<dbReference type="PANTHER" id="PTHR44846:SF1">
    <property type="entry name" value="MANNOSYL-D-GLYCERATE TRANSPORT_METABOLISM SYSTEM REPRESSOR MNGR-RELATED"/>
    <property type="match status" value="1"/>
</dbReference>
<keyword evidence="1" id="KW-0805">Transcription regulation</keyword>
<dbReference type="GO" id="GO:0003700">
    <property type="term" value="F:DNA-binding transcription factor activity"/>
    <property type="evidence" value="ECO:0007669"/>
    <property type="project" value="InterPro"/>
</dbReference>
<reference evidence="5 6" key="2">
    <citation type="submission" date="2015-01" db="EMBL/GenBank/DDBJ databases">
        <authorList>
            <consortium name="NBRP consortium"/>
            <person name="Sawabe T."/>
            <person name="Meirelles P."/>
            <person name="Feng G."/>
            <person name="Sayaka M."/>
            <person name="Hattori M."/>
            <person name="Ohkuma M."/>
        </authorList>
    </citation>
    <scope>NUCLEOTIDE SEQUENCE [LARGE SCALE GENOMIC DNA]</scope>
    <source>
        <strain evidence="6">JCM 19241</strain>
    </source>
</reference>
<sequence length="235" mass="26736">MNKPRYLQIADTLIERISSGELPAGSMLPTEGELQQEFDVSRVTIRKAMQKLVEKDLLFRQRGSGTYVKAPKAQHNALQLSGFVEEVSAQGKTPSSKIITFELIECDELVAEKLELDLGEEVYSIRRLRLIDDEPEVLEHTFLPVALFPDLSISAMRSSKYDYIEKTKGLQIKLSRQSIKPQILDIATANELNIEVSQPVIRVDSVGELASGEVFEYTIHYFRVNQYSFDYIAYR</sequence>
<dbReference type="GO" id="GO:0045892">
    <property type="term" value="P:negative regulation of DNA-templated transcription"/>
    <property type="evidence" value="ECO:0007669"/>
    <property type="project" value="TreeGrafter"/>
</dbReference>
<dbReference type="InterPro" id="IPR011663">
    <property type="entry name" value="UTRA"/>
</dbReference>
<evidence type="ECO:0000256" key="3">
    <source>
        <dbReference type="ARBA" id="ARBA00023163"/>
    </source>
</evidence>
<dbReference type="PANTHER" id="PTHR44846">
    <property type="entry name" value="MANNOSYL-D-GLYCERATE TRANSPORT/METABOLISM SYSTEM REPRESSOR MNGR-RELATED"/>
    <property type="match status" value="1"/>
</dbReference>
<evidence type="ECO:0000259" key="4">
    <source>
        <dbReference type="PROSITE" id="PS50949"/>
    </source>
</evidence>
<dbReference type="Pfam" id="PF00392">
    <property type="entry name" value="GntR"/>
    <property type="match status" value="1"/>
</dbReference>
<gene>
    <name evidence="5" type="ORF">JCM19241_968</name>
</gene>
<dbReference type="SMART" id="SM00345">
    <property type="entry name" value="HTH_GNTR"/>
    <property type="match status" value="1"/>
</dbReference>
<dbReference type="PROSITE" id="PS50949">
    <property type="entry name" value="HTH_GNTR"/>
    <property type="match status" value="1"/>
</dbReference>
<organism evidence="5 6">
    <name type="scientific">Vibrio ishigakensis</name>
    <dbReference type="NCBI Taxonomy" id="1481914"/>
    <lineage>
        <taxon>Bacteria</taxon>
        <taxon>Pseudomonadati</taxon>
        <taxon>Pseudomonadota</taxon>
        <taxon>Gammaproteobacteria</taxon>
        <taxon>Vibrionales</taxon>
        <taxon>Vibrionaceae</taxon>
        <taxon>Vibrio</taxon>
    </lineage>
</organism>
<dbReference type="PRINTS" id="PR00035">
    <property type="entry name" value="HTHGNTR"/>
</dbReference>
<dbReference type="SUPFAM" id="SSF46785">
    <property type="entry name" value="Winged helix' DNA-binding domain"/>
    <property type="match status" value="1"/>
</dbReference>
<dbReference type="InterPro" id="IPR036388">
    <property type="entry name" value="WH-like_DNA-bd_sf"/>
</dbReference>
<dbReference type="SMART" id="SM00866">
    <property type="entry name" value="UTRA"/>
    <property type="match status" value="1"/>
</dbReference>
<proteinExistence type="predicted"/>
<dbReference type="InterPro" id="IPR036390">
    <property type="entry name" value="WH_DNA-bd_sf"/>
</dbReference>
<keyword evidence="3" id="KW-0804">Transcription</keyword>
<dbReference type="InterPro" id="IPR000524">
    <property type="entry name" value="Tscrpt_reg_HTH_GntR"/>
</dbReference>
<protein>
    <submittedName>
        <fullName evidence="5">Transcriptional regulator</fullName>
    </submittedName>
</protein>
<feature type="domain" description="HTH gntR-type" evidence="4">
    <location>
        <begin position="3"/>
        <end position="71"/>
    </location>
</feature>
<evidence type="ECO:0000256" key="2">
    <source>
        <dbReference type="ARBA" id="ARBA00023125"/>
    </source>
</evidence>
<evidence type="ECO:0000256" key="1">
    <source>
        <dbReference type="ARBA" id="ARBA00023015"/>
    </source>
</evidence>
<evidence type="ECO:0000313" key="5">
    <source>
        <dbReference type="EMBL" id="GAM74625.1"/>
    </source>
</evidence>
<dbReference type="EMBL" id="BBSC01000003">
    <property type="protein sequence ID" value="GAM74625.1"/>
    <property type="molecule type" value="Genomic_DNA"/>
</dbReference>
<dbReference type="FunFam" id="1.10.10.10:FF:000079">
    <property type="entry name" value="GntR family transcriptional regulator"/>
    <property type="match status" value="1"/>
</dbReference>
<dbReference type="Pfam" id="PF07702">
    <property type="entry name" value="UTRA"/>
    <property type="match status" value="1"/>
</dbReference>
<reference evidence="5 6" key="1">
    <citation type="submission" date="2015-01" db="EMBL/GenBank/DDBJ databases">
        <title>Vibrio sp. C94 JCM 19241 whole genome shotgun sequence.</title>
        <authorList>
            <person name="Sawabe T."/>
            <person name="Meirelles P."/>
            <person name="Feng G."/>
            <person name="Sayaka M."/>
            <person name="Hattori M."/>
            <person name="Ohkuma M."/>
        </authorList>
    </citation>
    <scope>NUCLEOTIDE SEQUENCE [LARGE SCALE GENOMIC DNA]</scope>
    <source>
        <strain evidence="6">JCM 19241</strain>
    </source>
</reference>
<keyword evidence="2" id="KW-0238">DNA-binding</keyword>